<evidence type="ECO:0000313" key="1">
    <source>
        <dbReference type="EMBL" id="THV52417.1"/>
    </source>
</evidence>
<comment type="caution">
    <text evidence="1">The sequence shown here is derived from an EMBL/GenBank/DDBJ whole genome shotgun (WGS) entry which is preliminary data.</text>
</comment>
<accession>A0A4S8R3G9</accession>
<keyword evidence="2" id="KW-1185">Reference proteome</keyword>
<evidence type="ECO:0000313" key="2">
    <source>
        <dbReference type="Proteomes" id="UP000308671"/>
    </source>
</evidence>
<organism evidence="1 2">
    <name type="scientific">Botrytis galanthina</name>
    <dbReference type="NCBI Taxonomy" id="278940"/>
    <lineage>
        <taxon>Eukaryota</taxon>
        <taxon>Fungi</taxon>
        <taxon>Dikarya</taxon>
        <taxon>Ascomycota</taxon>
        <taxon>Pezizomycotina</taxon>
        <taxon>Leotiomycetes</taxon>
        <taxon>Helotiales</taxon>
        <taxon>Sclerotiniaceae</taxon>
        <taxon>Botrytis</taxon>
    </lineage>
</organism>
<dbReference type="OrthoDB" id="3458130at2759"/>
<reference evidence="1 2" key="1">
    <citation type="submission" date="2017-12" db="EMBL/GenBank/DDBJ databases">
        <title>Comparative genomics of Botrytis spp.</title>
        <authorList>
            <person name="Valero-Jimenez C.A."/>
            <person name="Tapia P."/>
            <person name="Veloso J."/>
            <person name="Silva-Moreno E."/>
            <person name="Staats M."/>
            <person name="Valdes J.H."/>
            <person name="Van Kan J.A.L."/>
        </authorList>
    </citation>
    <scope>NUCLEOTIDE SEQUENCE [LARGE SCALE GENOMIC DNA]</scope>
    <source>
        <strain evidence="1 2">MUCL435</strain>
    </source>
</reference>
<dbReference type="Proteomes" id="UP000308671">
    <property type="component" value="Unassembled WGS sequence"/>
</dbReference>
<name>A0A4S8R3G9_9HELO</name>
<dbReference type="AlphaFoldDB" id="A0A4S8R3G9"/>
<sequence>MDEVAVAFQQIGPIHFQTAVGVQEESTWYRTCLFPAHGDNVNLVNVILSTIEDHYVPGNINNIALRWIGVGWQRRGPEFREPVVALNQNRVVELDSIRHRLRTTLTLMRLRGFIDRFHVSYEHIPPPAVNN</sequence>
<proteinExistence type="predicted"/>
<protein>
    <submittedName>
        <fullName evidence="1">Uncharacterized protein</fullName>
    </submittedName>
</protein>
<gene>
    <name evidence="1" type="ORF">BGAL_0079g00030</name>
</gene>
<dbReference type="EMBL" id="PQXL01000079">
    <property type="protein sequence ID" value="THV52417.1"/>
    <property type="molecule type" value="Genomic_DNA"/>
</dbReference>